<accession>A0A0T9MI19</accession>
<dbReference type="EMBL" id="CPZJ01000013">
    <property type="protein sequence ID" value="CNG13038.1"/>
    <property type="molecule type" value="Genomic_DNA"/>
</dbReference>
<reference evidence="1 2" key="1">
    <citation type="submission" date="2015-03" db="EMBL/GenBank/DDBJ databases">
        <authorList>
            <person name="Murphy D."/>
        </authorList>
    </citation>
    <scope>NUCLEOTIDE SEQUENCE [LARGE SCALE GENOMIC DNA]</scope>
    <source>
        <strain evidence="1 2">BR165/97</strain>
    </source>
</reference>
<dbReference type="AlphaFoldDB" id="A0A0T9MI19"/>
<gene>
    <name evidence="1" type="ORF">ERS008530_03018</name>
</gene>
<organism evidence="1 2">
    <name type="scientific">Yersinia intermedia</name>
    <dbReference type="NCBI Taxonomy" id="631"/>
    <lineage>
        <taxon>Bacteria</taxon>
        <taxon>Pseudomonadati</taxon>
        <taxon>Pseudomonadota</taxon>
        <taxon>Gammaproteobacteria</taxon>
        <taxon>Enterobacterales</taxon>
        <taxon>Yersiniaceae</taxon>
        <taxon>Yersinia</taxon>
    </lineage>
</organism>
<proteinExistence type="predicted"/>
<evidence type="ECO:0000313" key="2">
    <source>
        <dbReference type="Proteomes" id="UP000038750"/>
    </source>
</evidence>
<sequence length="29" mass="3372">MAGTPYRIIYLDDNKIIIYQLIKNLFAGN</sequence>
<protein>
    <submittedName>
        <fullName evidence="1">Uncharacterized protein</fullName>
    </submittedName>
</protein>
<name>A0A0T9MI19_YERIN</name>
<dbReference type="Proteomes" id="UP000038750">
    <property type="component" value="Unassembled WGS sequence"/>
</dbReference>
<evidence type="ECO:0000313" key="1">
    <source>
        <dbReference type="EMBL" id="CNG13038.1"/>
    </source>
</evidence>